<evidence type="ECO:0000313" key="3">
    <source>
        <dbReference type="Proteomes" id="UP001165667"/>
    </source>
</evidence>
<dbReference type="Proteomes" id="UP001165667">
    <property type="component" value="Unassembled WGS sequence"/>
</dbReference>
<dbReference type="PANTHER" id="PTHR36973">
    <property type="entry name" value="SLL1456 PROTEIN-RELATED"/>
    <property type="match status" value="1"/>
</dbReference>
<dbReference type="EMBL" id="JAMOIM010000025">
    <property type="protein sequence ID" value="MCW6511354.1"/>
    <property type="molecule type" value="Genomic_DNA"/>
</dbReference>
<keyword evidence="3" id="KW-1185">Reference proteome</keyword>
<dbReference type="SUPFAM" id="SSF53335">
    <property type="entry name" value="S-adenosyl-L-methionine-dependent methyltransferases"/>
    <property type="match status" value="1"/>
</dbReference>
<evidence type="ECO:0000259" key="1">
    <source>
        <dbReference type="Pfam" id="PF05050"/>
    </source>
</evidence>
<dbReference type="PANTHER" id="PTHR36973:SF4">
    <property type="entry name" value="NODULATION PROTEIN"/>
    <property type="match status" value="1"/>
</dbReference>
<dbReference type="Pfam" id="PF05050">
    <property type="entry name" value="Methyltransf_21"/>
    <property type="match status" value="1"/>
</dbReference>
<reference evidence="2" key="1">
    <citation type="submission" date="2022-05" db="EMBL/GenBank/DDBJ databases">
        <authorList>
            <person name="Pankratov T."/>
        </authorList>
    </citation>
    <scope>NUCLEOTIDE SEQUENCE</scope>
    <source>
        <strain evidence="2">BP6-180914</strain>
    </source>
</reference>
<dbReference type="RefSeq" id="WP_282587733.1">
    <property type="nucleotide sequence ID" value="NZ_JAMOIM010000025.1"/>
</dbReference>
<gene>
    <name evidence="2" type="ORF">M8523_25560</name>
</gene>
<organism evidence="2 3">
    <name type="scientific">Lichenifustis flavocetrariae</name>
    <dbReference type="NCBI Taxonomy" id="2949735"/>
    <lineage>
        <taxon>Bacteria</taxon>
        <taxon>Pseudomonadati</taxon>
        <taxon>Pseudomonadota</taxon>
        <taxon>Alphaproteobacteria</taxon>
        <taxon>Hyphomicrobiales</taxon>
        <taxon>Lichenihabitantaceae</taxon>
        <taxon>Lichenifustis</taxon>
    </lineage>
</organism>
<sequence>MTSQPGSGRLNETLGAAIRVKIVDVGANPANGAPPYAAMLSNGDADVIGFEPNPEALAQLDDLKGPHETYLPFAVGDGRRHTLHMCYSSSMSSLLEPDPSLLALYHGFPEWGDVIGKFPVDTVRLDDVPETAGMDLLKIDIQGAELMVFQSAPNRLRDAVVIQTEVEFLPMYRNQPLYSDVDQALRRHGFVLHRFVQTESRVVRPMLLRNDIYANLSQYLYADAVFVKDFTKADRLQPDQLLKAAAILHDCYQSFDLVMFFLAEHDRRAGSTFADRYLAGLGAGQKAAA</sequence>
<keyword evidence="2" id="KW-0808">Transferase</keyword>
<dbReference type="InterPro" id="IPR029063">
    <property type="entry name" value="SAM-dependent_MTases_sf"/>
</dbReference>
<protein>
    <submittedName>
        <fullName evidence="2">FkbM family methyltransferase</fullName>
    </submittedName>
</protein>
<evidence type="ECO:0000313" key="2">
    <source>
        <dbReference type="EMBL" id="MCW6511354.1"/>
    </source>
</evidence>
<dbReference type="GO" id="GO:0032259">
    <property type="term" value="P:methylation"/>
    <property type="evidence" value="ECO:0007669"/>
    <property type="project" value="UniProtKB-KW"/>
</dbReference>
<keyword evidence="2" id="KW-0489">Methyltransferase</keyword>
<feature type="domain" description="Methyltransferase FkbM" evidence="1">
    <location>
        <begin position="24"/>
        <end position="191"/>
    </location>
</feature>
<dbReference type="NCBIfam" id="TIGR01444">
    <property type="entry name" value="fkbM_fam"/>
    <property type="match status" value="1"/>
</dbReference>
<dbReference type="AlphaFoldDB" id="A0AA41YZD0"/>
<comment type="caution">
    <text evidence="2">The sequence shown here is derived from an EMBL/GenBank/DDBJ whole genome shotgun (WGS) entry which is preliminary data.</text>
</comment>
<proteinExistence type="predicted"/>
<dbReference type="Gene3D" id="3.40.50.150">
    <property type="entry name" value="Vaccinia Virus protein VP39"/>
    <property type="match status" value="1"/>
</dbReference>
<dbReference type="InterPro" id="IPR006342">
    <property type="entry name" value="FkbM_mtfrase"/>
</dbReference>
<dbReference type="GO" id="GO:0008171">
    <property type="term" value="F:O-methyltransferase activity"/>
    <property type="evidence" value="ECO:0007669"/>
    <property type="project" value="TreeGrafter"/>
</dbReference>
<name>A0AA41YZD0_9HYPH</name>
<accession>A0AA41YZD0</accession>
<dbReference type="InterPro" id="IPR053188">
    <property type="entry name" value="FkbM_Methyltransferase"/>
</dbReference>